<comment type="caution">
    <text evidence="3">The sequence shown here is derived from an EMBL/GenBank/DDBJ whole genome shotgun (WGS) entry which is preliminary data.</text>
</comment>
<dbReference type="NCBIfam" id="TIGR03696">
    <property type="entry name" value="Rhs_assc_core"/>
    <property type="match status" value="1"/>
</dbReference>
<evidence type="ECO:0000313" key="4">
    <source>
        <dbReference type="Proteomes" id="UP000256769"/>
    </source>
</evidence>
<feature type="chain" id="PRO_5017811125" evidence="1">
    <location>
        <begin position="21"/>
        <end position="1251"/>
    </location>
</feature>
<gene>
    <name evidence="3" type="ORF">DRF59_20015</name>
</gene>
<evidence type="ECO:0000256" key="1">
    <source>
        <dbReference type="SAM" id="SignalP"/>
    </source>
</evidence>
<feature type="signal peptide" evidence="1">
    <location>
        <begin position="1"/>
        <end position="20"/>
    </location>
</feature>
<keyword evidence="4" id="KW-1185">Reference proteome</keyword>
<evidence type="ECO:0000259" key="2">
    <source>
        <dbReference type="Pfam" id="PF20041"/>
    </source>
</evidence>
<dbReference type="Pfam" id="PF20041">
    <property type="entry name" value="DUF6443"/>
    <property type="match status" value="1"/>
</dbReference>
<dbReference type="InterPro" id="IPR050708">
    <property type="entry name" value="T6SS_VgrG/RHS"/>
</dbReference>
<organism evidence="3 4">
    <name type="scientific">Chryseobacterium flavum</name>
    <dbReference type="NCBI Taxonomy" id="415851"/>
    <lineage>
        <taxon>Bacteria</taxon>
        <taxon>Pseudomonadati</taxon>
        <taxon>Bacteroidota</taxon>
        <taxon>Flavobacteriia</taxon>
        <taxon>Flavobacteriales</taxon>
        <taxon>Weeksellaceae</taxon>
        <taxon>Chryseobacterium group</taxon>
        <taxon>Chryseobacterium</taxon>
    </lineage>
</organism>
<proteinExistence type="predicted"/>
<sequence>MKKHLLFIIVFLCSYLSTEAQSLTQSENYVYSRTYLEPVTASSSTAKQVQEVTYIDGLGRPKQNISIKSTPSGKDLVTPVEYDAFGRLVKALLPLPQQSTANGAIFTSPDASGAAGVYGTAANYYGERKIENSPLQRLLEQAAPGDAWKMGSGKTIKYAYESNLASEVKKFVVNTTWTTVSGVAVGTPVLSVSTENTVYASGGFYKAGTLYKNTLTDEDGNTVVKFINGKKQLVLERKNDGTQNIDTYYVYNEYGQEAFVIPPAAVKAIETAGNVISAATLDNLCYQYRYDNQDRLVEKKFPGKGWELLIYDKADRPVMIQDANLKTAGQWMFIKYDRFGRVAYTGIANNTGSRAALQAVVNANTNLNETRTTTPGVTLNGMAVYYSKVTAPTSIAQVLSVNYYDEYPPESPAKPDAILGQNTLAQVPSSLTVNGTTTSRSIKGLPTAVFVRNIEDSQWTRDYFWYDHEGRKIGTHSVNHLGGYTKTEAELDFSGAPKQLITYHKRKESEIQVVVKERFEYDLQNRLKKHWHQVDSKPEELLAENTYNEISQLINKKVGNNLQSIDYAYNIRGWLTDINKGQMTLADLGGKLFSYKIKYNQKNGIDNPDAVQFPGKNVKPKFNGNIAEVDWRAVETVGVNPSLTPKRYGYAYDPLDRLSAGYYQNPNNPNSKENTEAVDYDINGNIKKLYRTSVINAGNTAATLIDHLDYTYTGNLLTKVNDISGNALGYEGGGNTITYDGNGNITSMPDKGISTIRYNYLSLPNYLDLSRNGNESVVINTQYSADGTKLRKENITTITGISGAVTTKKITDYLDGFQYLTTENPGGGSETLMASSFSARAMQPETFSLDPVVTDPTIDPPLGGGGIIVDLKAEGLQFFPTAEGFYDYQKDQYIYQYKDVAGNVRVSFARNGSGALEIVDVNDYYPYGMSHLKTGNAFYGVGSYKAYKFLGQELQETGFYDMNARFYMADLGRFGQHDPLSANTLDPYGYGYNNPIFFADPTGLEGEPVPGGSGPGGPQAIGTASSPIDVGEIVLNPPIRAVSNNNLATCSYCMTGQGKSLTQQLNIPGPPPSPRVKDCRECNDAAMAGIVLPIPVASVPTGTGIAVRSILAELAGSLRAGLWSLPLILKGDTPEKEPTITLFRGVHSKHPDLANAYLGNAIPWGGPYSAKEHNNGHNNSMFTSWTTSIDMANYSASRRGPGGVILKQTFPIARLSFFDRHGENEVQVFGPVYGAQVIKSWDNGTWTPYLK</sequence>
<dbReference type="AlphaFoldDB" id="A0A3D9CFU4"/>
<feature type="domain" description="DUF6443" evidence="2">
    <location>
        <begin position="33"/>
        <end position="161"/>
    </location>
</feature>
<accession>A0A3D9CFU4</accession>
<dbReference type="EMBL" id="QNUE01000028">
    <property type="protein sequence ID" value="REC64614.1"/>
    <property type="molecule type" value="Genomic_DNA"/>
</dbReference>
<evidence type="ECO:0000313" key="3">
    <source>
        <dbReference type="EMBL" id="REC64614.1"/>
    </source>
</evidence>
<name>A0A3D9CFU4_9FLAO</name>
<dbReference type="InterPro" id="IPR022385">
    <property type="entry name" value="Rhs_assc_core"/>
</dbReference>
<protein>
    <submittedName>
        <fullName evidence="3">RHS repeat-associated core domain-containing protein</fullName>
    </submittedName>
</protein>
<dbReference type="Gene3D" id="2.180.10.10">
    <property type="entry name" value="RHS repeat-associated core"/>
    <property type="match status" value="1"/>
</dbReference>
<dbReference type="Proteomes" id="UP000256769">
    <property type="component" value="Unassembled WGS sequence"/>
</dbReference>
<dbReference type="OrthoDB" id="2972467at2"/>
<dbReference type="PANTHER" id="PTHR32305:SF15">
    <property type="entry name" value="PROTEIN RHSA-RELATED"/>
    <property type="match status" value="1"/>
</dbReference>
<dbReference type="RefSeq" id="WP_115964279.1">
    <property type="nucleotide sequence ID" value="NZ_CBCRVL010000026.1"/>
</dbReference>
<keyword evidence="1" id="KW-0732">Signal</keyword>
<reference evidence="3 4" key="1">
    <citation type="journal article" date="2007" name="Int. J. Syst. Evol. Microbiol.">
        <title>Chryseobacterium flavum sp. nov., isolated from polluted soil.</title>
        <authorList>
            <person name="Zhou Y."/>
            <person name="Dong J."/>
            <person name="Wang X."/>
            <person name="Huang X."/>
            <person name="Zhang K.Y."/>
            <person name="Zhang Y.Q."/>
            <person name="Guo Y.F."/>
            <person name="Lai R."/>
            <person name="Li W.J."/>
        </authorList>
    </citation>
    <scope>NUCLEOTIDE SEQUENCE [LARGE SCALE GENOMIC DNA]</scope>
    <source>
        <strain evidence="3 4">KCTC 12877</strain>
    </source>
</reference>
<dbReference type="InterPro" id="IPR045619">
    <property type="entry name" value="DUF6443"/>
</dbReference>
<dbReference type="PANTHER" id="PTHR32305">
    <property type="match status" value="1"/>
</dbReference>